<organism evidence="3 4">
    <name type="scientific">Jimgerdemannia flammicorona</name>
    <dbReference type="NCBI Taxonomy" id="994334"/>
    <lineage>
        <taxon>Eukaryota</taxon>
        <taxon>Fungi</taxon>
        <taxon>Fungi incertae sedis</taxon>
        <taxon>Mucoromycota</taxon>
        <taxon>Mucoromycotina</taxon>
        <taxon>Endogonomycetes</taxon>
        <taxon>Endogonales</taxon>
        <taxon>Endogonaceae</taxon>
        <taxon>Jimgerdemannia</taxon>
    </lineage>
</organism>
<proteinExistence type="inferred from homology"/>
<evidence type="ECO:0000313" key="3">
    <source>
        <dbReference type="EMBL" id="RUP42861.1"/>
    </source>
</evidence>
<keyword evidence="2" id="KW-0732">Signal</keyword>
<gene>
    <name evidence="3" type="ORF">BC936DRAFT_137980</name>
</gene>
<dbReference type="Gene3D" id="3.30.70.80">
    <property type="entry name" value="Peptidase S8 propeptide/proteinase inhibitor I9"/>
    <property type="match status" value="1"/>
</dbReference>
<evidence type="ECO:0000256" key="2">
    <source>
        <dbReference type="SAM" id="SignalP"/>
    </source>
</evidence>
<dbReference type="PANTHER" id="PTHR28288:SF2">
    <property type="entry name" value="PROTEASE B INHIBITOR 2"/>
    <property type="match status" value="1"/>
</dbReference>
<sequence>MKALYFLLACLLAISSTVSAGDETDCTRYIVIFNKDVAAEVIDNAVANVETAGGTVGHRYNSSLKGFSCCIPESLYSIFNDDPSISYVEKDSIGKKSFCDHVSVCVLEKMVRLMEQAVLFRGEYRYGYEGWSFFFFWMTAQLV</sequence>
<feature type="chain" id="PRO_5018972385" description="Inhibitor I9 domain-containing protein" evidence="2">
    <location>
        <begin position="21"/>
        <end position="143"/>
    </location>
</feature>
<dbReference type="PANTHER" id="PTHR28288">
    <property type="entry name" value="PROTEASE B INHIBITOR 2"/>
    <property type="match status" value="1"/>
</dbReference>
<accession>A0A433CW42</accession>
<keyword evidence="4" id="KW-1185">Reference proteome</keyword>
<evidence type="ECO:0000313" key="4">
    <source>
        <dbReference type="Proteomes" id="UP000268093"/>
    </source>
</evidence>
<feature type="signal peptide" evidence="2">
    <location>
        <begin position="1"/>
        <end position="20"/>
    </location>
</feature>
<comment type="caution">
    <text evidence="3">The sequence shown here is derived from an EMBL/GenBank/DDBJ whole genome shotgun (WGS) entry which is preliminary data.</text>
</comment>
<reference evidence="3 4" key="1">
    <citation type="journal article" date="2018" name="New Phytol.">
        <title>Phylogenomics of Endogonaceae and evolution of mycorrhizas within Mucoromycota.</title>
        <authorList>
            <person name="Chang Y."/>
            <person name="Desiro A."/>
            <person name="Na H."/>
            <person name="Sandor L."/>
            <person name="Lipzen A."/>
            <person name="Clum A."/>
            <person name="Barry K."/>
            <person name="Grigoriev I.V."/>
            <person name="Martin F.M."/>
            <person name="Stajich J.E."/>
            <person name="Smith M.E."/>
            <person name="Bonito G."/>
            <person name="Spatafora J.W."/>
        </authorList>
    </citation>
    <scope>NUCLEOTIDE SEQUENCE [LARGE SCALE GENOMIC DNA]</scope>
    <source>
        <strain evidence="3 4">GMNB39</strain>
    </source>
</reference>
<dbReference type="OrthoDB" id="5518345at2759"/>
<dbReference type="SUPFAM" id="SSF54897">
    <property type="entry name" value="Protease propeptides/inhibitors"/>
    <property type="match status" value="1"/>
</dbReference>
<evidence type="ECO:0000256" key="1">
    <source>
        <dbReference type="ARBA" id="ARBA00038069"/>
    </source>
</evidence>
<dbReference type="EMBL" id="RBNI01012254">
    <property type="protein sequence ID" value="RUP42861.1"/>
    <property type="molecule type" value="Genomic_DNA"/>
</dbReference>
<dbReference type="GO" id="GO:0042144">
    <property type="term" value="P:vacuole fusion, non-autophagic"/>
    <property type="evidence" value="ECO:0007669"/>
    <property type="project" value="TreeGrafter"/>
</dbReference>
<dbReference type="InterPro" id="IPR052471">
    <property type="entry name" value="PBI_I9"/>
</dbReference>
<dbReference type="InterPro" id="IPR037045">
    <property type="entry name" value="S8pro/Inhibitor_I9_sf"/>
</dbReference>
<name>A0A433CW42_9FUNG</name>
<protein>
    <recommendedName>
        <fullName evidence="5">Inhibitor I9 domain-containing protein</fullName>
    </recommendedName>
</protein>
<comment type="similarity">
    <text evidence="1">Belongs to the protease inhibitor I9 family.</text>
</comment>
<evidence type="ECO:0008006" key="5">
    <source>
        <dbReference type="Google" id="ProtNLM"/>
    </source>
</evidence>
<dbReference type="Proteomes" id="UP000268093">
    <property type="component" value="Unassembled WGS sequence"/>
</dbReference>
<dbReference type="AlphaFoldDB" id="A0A433CW42"/>
<dbReference type="GO" id="GO:0004866">
    <property type="term" value="F:endopeptidase inhibitor activity"/>
    <property type="evidence" value="ECO:0007669"/>
    <property type="project" value="TreeGrafter"/>
</dbReference>